<sequence length="301" mass="34569">MGKLLSPARRRACIEHVRQKFRISERLACRVLGQHRSTQRKVPSGRADENVLTADIIALASQYGRYGYRRITALLREAGWAVNVKRVERIWRREGLKVPQKQPKKGRLWLNDGSCIRLRPERSNHVWSYDFVEARTHDGRKFRMLNLIDEFSRECLAIRVDRRLRSTDVIDVLSDLFILRGVPDHIRSDNGPEFIAKAVREWIVAVGAKTAYIEPGSPWENGYCESFNSKLRDELLNGEIFYSLAEAKIIIESWRRHYNTKRPHSSLGYRPPAPEAIQWPASPSGAASPATPVVAPRPVMH</sequence>
<dbReference type="InterPro" id="IPR048020">
    <property type="entry name" value="Transpos_IS3"/>
</dbReference>
<organism evidence="3">
    <name type="scientific">Paracoccus marcusii</name>
    <dbReference type="NCBI Taxonomy" id="59779"/>
    <lineage>
        <taxon>Bacteria</taxon>
        <taxon>Pseudomonadati</taxon>
        <taxon>Pseudomonadota</taxon>
        <taxon>Alphaproteobacteria</taxon>
        <taxon>Rhodobacterales</taxon>
        <taxon>Paracoccaceae</taxon>
        <taxon>Paracoccus</taxon>
    </lineage>
</organism>
<proteinExistence type="predicted"/>
<protein>
    <recommendedName>
        <fullName evidence="2">Integrase catalytic domain-containing protein</fullName>
    </recommendedName>
</protein>
<dbReference type="Pfam" id="PF13683">
    <property type="entry name" value="rve_3"/>
    <property type="match status" value="1"/>
</dbReference>
<feature type="region of interest" description="Disordered" evidence="1">
    <location>
        <begin position="278"/>
        <end position="301"/>
    </location>
</feature>
<dbReference type="InterPro" id="IPR036397">
    <property type="entry name" value="RNaseH_sf"/>
</dbReference>
<evidence type="ECO:0000313" key="3">
    <source>
        <dbReference type="EMBL" id="ADI24228.1"/>
    </source>
</evidence>
<dbReference type="InterPro" id="IPR025948">
    <property type="entry name" value="HTH-like_dom"/>
</dbReference>
<feature type="compositionally biased region" description="Low complexity" evidence="1">
    <location>
        <begin position="280"/>
        <end position="301"/>
    </location>
</feature>
<dbReference type="NCBIfam" id="NF033516">
    <property type="entry name" value="transpos_IS3"/>
    <property type="match status" value="1"/>
</dbReference>
<dbReference type="InterPro" id="IPR001584">
    <property type="entry name" value="Integrase_cat-core"/>
</dbReference>
<evidence type="ECO:0000259" key="2">
    <source>
        <dbReference type="PROSITE" id="PS50994"/>
    </source>
</evidence>
<reference evidence="3" key="1">
    <citation type="journal article" date="2012" name="PLoS ONE">
        <title>Insights into the Transposable Mobilome of Paracoccus spp. (Alphaproteobacteria).</title>
        <authorList>
            <person name="Dziewit L."/>
            <person name="Baj J."/>
            <person name="Szuplewska M."/>
            <person name="Maj A."/>
            <person name="Tabin M."/>
            <person name="Czyzkowska A."/>
            <person name="Skrzypczyk G."/>
            <person name="Adamczuk M."/>
            <person name="Sitarek T."/>
            <person name="Stawinski P."/>
            <person name="Tudek A."/>
            <person name="Wanasz K."/>
            <person name="Wardal E."/>
            <person name="Piechucka E."/>
            <person name="Bartosik D."/>
        </authorList>
    </citation>
    <scope>NUCLEOTIDE SEQUENCE</scope>
    <source>
        <strain evidence="3">DSM 11574</strain>
    </source>
</reference>
<dbReference type="PANTHER" id="PTHR47515:SF1">
    <property type="entry name" value="BLR2054 PROTEIN"/>
    <property type="match status" value="1"/>
</dbReference>
<dbReference type="PROSITE" id="PS50994">
    <property type="entry name" value="INTEGRASE"/>
    <property type="match status" value="1"/>
</dbReference>
<dbReference type="Pfam" id="PF13276">
    <property type="entry name" value="HTH_21"/>
    <property type="match status" value="1"/>
</dbReference>
<dbReference type="Gene3D" id="3.30.420.10">
    <property type="entry name" value="Ribonuclease H-like superfamily/Ribonuclease H"/>
    <property type="match status" value="1"/>
</dbReference>
<accession>D7PW30</accession>
<name>D7PW30_9RHOB</name>
<dbReference type="SUPFAM" id="SSF53098">
    <property type="entry name" value="Ribonuclease H-like"/>
    <property type="match status" value="1"/>
</dbReference>
<feature type="domain" description="Integrase catalytic" evidence="2">
    <location>
        <begin position="116"/>
        <end position="279"/>
    </location>
</feature>
<dbReference type="AlphaFoldDB" id="D7PW30"/>
<dbReference type="GO" id="GO:0015074">
    <property type="term" value="P:DNA integration"/>
    <property type="evidence" value="ECO:0007669"/>
    <property type="project" value="InterPro"/>
</dbReference>
<evidence type="ECO:0000256" key="1">
    <source>
        <dbReference type="SAM" id="MobiDB-lite"/>
    </source>
</evidence>
<dbReference type="InterPro" id="IPR012337">
    <property type="entry name" value="RNaseH-like_sf"/>
</dbReference>
<dbReference type="GO" id="GO:0003676">
    <property type="term" value="F:nucleic acid binding"/>
    <property type="evidence" value="ECO:0007669"/>
    <property type="project" value="InterPro"/>
</dbReference>
<dbReference type="EMBL" id="GU997096">
    <property type="protein sequence ID" value="ADI24228.1"/>
    <property type="molecule type" value="Genomic_DNA"/>
</dbReference>
<dbReference type="PANTHER" id="PTHR47515">
    <property type="entry name" value="LOW CALCIUM RESPONSE LOCUS PROTEIN T"/>
    <property type="match status" value="1"/>
</dbReference>